<evidence type="ECO:0000313" key="2">
    <source>
        <dbReference type="Proteomes" id="UP000631114"/>
    </source>
</evidence>
<dbReference type="AlphaFoldDB" id="A0A835MA50"/>
<protein>
    <submittedName>
        <fullName evidence="1">Uncharacterized protein</fullName>
    </submittedName>
</protein>
<sequence>MGRWKQRRLERQLIGSSLEVIVSRMRYIASHHEIFNSPLCVCPVPQEVDIQDSGEKPPFLLCSVEELEPFVSKVNEDMLSTTVCPGVCYLHEELTSIVSKACGPMSSGMPLSAHLVVVMGAE</sequence>
<organism evidence="1 2">
    <name type="scientific">Coptis chinensis</name>
    <dbReference type="NCBI Taxonomy" id="261450"/>
    <lineage>
        <taxon>Eukaryota</taxon>
        <taxon>Viridiplantae</taxon>
        <taxon>Streptophyta</taxon>
        <taxon>Embryophyta</taxon>
        <taxon>Tracheophyta</taxon>
        <taxon>Spermatophyta</taxon>
        <taxon>Magnoliopsida</taxon>
        <taxon>Ranunculales</taxon>
        <taxon>Ranunculaceae</taxon>
        <taxon>Coptidoideae</taxon>
        <taxon>Coptis</taxon>
    </lineage>
</organism>
<proteinExistence type="predicted"/>
<evidence type="ECO:0000313" key="1">
    <source>
        <dbReference type="EMBL" id="KAF9624985.1"/>
    </source>
</evidence>
<dbReference type="EMBL" id="JADFTS010000001">
    <property type="protein sequence ID" value="KAF9624985.1"/>
    <property type="molecule type" value="Genomic_DNA"/>
</dbReference>
<gene>
    <name evidence="1" type="ORF">IFM89_016805</name>
</gene>
<dbReference type="Proteomes" id="UP000631114">
    <property type="component" value="Unassembled WGS sequence"/>
</dbReference>
<comment type="caution">
    <text evidence="1">The sequence shown here is derived from an EMBL/GenBank/DDBJ whole genome shotgun (WGS) entry which is preliminary data.</text>
</comment>
<keyword evidence="2" id="KW-1185">Reference proteome</keyword>
<name>A0A835MA50_9MAGN</name>
<accession>A0A835MA50</accession>
<reference evidence="1 2" key="1">
    <citation type="submission" date="2020-10" db="EMBL/GenBank/DDBJ databases">
        <title>The Coptis chinensis genome and diversification of protoberbering-type alkaloids.</title>
        <authorList>
            <person name="Wang B."/>
            <person name="Shu S."/>
            <person name="Song C."/>
            <person name="Liu Y."/>
        </authorList>
    </citation>
    <scope>NUCLEOTIDE SEQUENCE [LARGE SCALE GENOMIC DNA]</scope>
    <source>
        <strain evidence="1">HL-2020</strain>
        <tissue evidence="1">Leaf</tissue>
    </source>
</reference>